<dbReference type="NCBIfam" id="TIGR02611">
    <property type="entry name" value="TIGR02611 family protein"/>
    <property type="match status" value="1"/>
</dbReference>
<gene>
    <name evidence="3" type="ORF">V2V91_05865</name>
</gene>
<comment type="caution">
    <text evidence="3">The sequence shown here is derived from an EMBL/GenBank/DDBJ whole genome shotgun (WGS) entry which is preliminary data.</text>
</comment>
<keyword evidence="4" id="KW-1185">Reference proteome</keyword>
<evidence type="ECO:0000313" key="3">
    <source>
        <dbReference type="EMBL" id="MEF2254664.1"/>
    </source>
</evidence>
<evidence type="ECO:0000256" key="1">
    <source>
        <dbReference type="SAM" id="MobiDB-lite"/>
    </source>
</evidence>
<protein>
    <submittedName>
        <fullName evidence="3">TIGR02611 family protein</fullName>
    </submittedName>
</protein>
<organism evidence="3 4">
    <name type="scientific">Microbacterium schleiferi</name>
    <dbReference type="NCBI Taxonomy" id="69362"/>
    <lineage>
        <taxon>Bacteria</taxon>
        <taxon>Bacillati</taxon>
        <taxon>Actinomycetota</taxon>
        <taxon>Actinomycetes</taxon>
        <taxon>Micrococcales</taxon>
        <taxon>Microbacteriaceae</taxon>
        <taxon>Microbacterium</taxon>
    </lineage>
</organism>
<dbReference type="Pfam" id="PF09656">
    <property type="entry name" value="PGPGW"/>
    <property type="match status" value="1"/>
</dbReference>
<accession>A0ABU7V765</accession>
<feature type="transmembrane region" description="Helical" evidence="2">
    <location>
        <begin position="58"/>
        <end position="79"/>
    </location>
</feature>
<proteinExistence type="predicted"/>
<feature type="region of interest" description="Disordered" evidence="1">
    <location>
        <begin position="1"/>
        <end position="22"/>
    </location>
</feature>
<evidence type="ECO:0000256" key="2">
    <source>
        <dbReference type="SAM" id="Phobius"/>
    </source>
</evidence>
<keyword evidence="2" id="KW-1133">Transmembrane helix</keyword>
<reference evidence="3 4" key="1">
    <citation type="submission" date="2024-01" db="EMBL/GenBank/DDBJ databases">
        <title>the genome sequence of strain Microbacterium schleiferi NBRC 15075.</title>
        <authorList>
            <person name="Ding Y."/>
            <person name="Zhang G."/>
        </authorList>
    </citation>
    <scope>NUCLEOTIDE SEQUENCE [LARGE SCALE GENOMIC DNA]</scope>
    <source>
        <strain evidence="3 4">NBRC 15075</strain>
    </source>
</reference>
<dbReference type="InterPro" id="IPR019099">
    <property type="entry name" value="Uncharacterised_PGPGW_TM"/>
</dbReference>
<evidence type="ECO:0000313" key="4">
    <source>
        <dbReference type="Proteomes" id="UP001351900"/>
    </source>
</evidence>
<dbReference type="InterPro" id="IPR013434">
    <property type="entry name" value="CHP02611"/>
</dbReference>
<dbReference type="RefSeq" id="WP_292708253.1">
    <property type="nucleotide sequence ID" value="NZ_BAAAUO010000002.1"/>
</dbReference>
<dbReference type="EMBL" id="JAZHOV010000003">
    <property type="protein sequence ID" value="MEF2254664.1"/>
    <property type="molecule type" value="Genomic_DNA"/>
</dbReference>
<keyword evidence="2" id="KW-0472">Membrane</keyword>
<keyword evidence="2" id="KW-0812">Transmembrane</keyword>
<feature type="compositionally biased region" description="Low complexity" evidence="1">
    <location>
        <begin position="10"/>
        <end position="20"/>
    </location>
</feature>
<feature type="transmembrane region" description="Helical" evidence="2">
    <location>
        <begin position="85"/>
        <end position="103"/>
    </location>
</feature>
<dbReference type="Proteomes" id="UP001351900">
    <property type="component" value="Unassembled WGS sequence"/>
</dbReference>
<sequence>MSSTGPEAVSPSSHSAPSGSLEREIRAEIADAERADRPIRRMLRRARGWVARHPRIEIAYRVGVALVGAVMTLGGLVLVPLPGPGWLIVFLGLAVLGTEFHWARRLSGWVKRMLDRFWQWWRQRRAARAAREARAE</sequence>
<name>A0ABU7V765_9MICO</name>